<dbReference type="OrthoDB" id="428895at2759"/>
<proteinExistence type="inferred from homology"/>
<evidence type="ECO:0000313" key="3">
    <source>
        <dbReference type="EMBL" id="CRG85757.1"/>
    </source>
</evidence>
<feature type="compositionally biased region" description="Acidic residues" evidence="2">
    <location>
        <begin position="464"/>
        <end position="484"/>
    </location>
</feature>
<dbReference type="GO" id="GO:0005634">
    <property type="term" value="C:nucleus"/>
    <property type="evidence" value="ECO:0007669"/>
    <property type="project" value="TreeGrafter"/>
</dbReference>
<feature type="region of interest" description="Disordered" evidence="2">
    <location>
        <begin position="362"/>
        <end position="385"/>
    </location>
</feature>
<protein>
    <submittedName>
        <fullName evidence="3">Uncharacterized protein</fullName>
    </submittedName>
</protein>
<evidence type="ECO:0000256" key="2">
    <source>
        <dbReference type="SAM" id="MobiDB-lite"/>
    </source>
</evidence>
<dbReference type="Pfam" id="PF04938">
    <property type="entry name" value="SIP1"/>
    <property type="match status" value="1"/>
</dbReference>
<feature type="compositionally biased region" description="Polar residues" evidence="2">
    <location>
        <begin position="487"/>
        <end position="499"/>
    </location>
</feature>
<dbReference type="Proteomes" id="UP000054383">
    <property type="component" value="Unassembled WGS sequence"/>
</dbReference>
<sequence>MPEKRKTETEPEVELFSAKRARQQLSYADLDDTTETGPALTGGASHEPDHNERDGHESTGYDDDEVTENPKVARKQSSTQRQNNNKNNTRPRVDPVYGQRSAFPGLDDLDSGQLFYGPAEDGLEYLRMVRSEANSLPSLFVASKSTTQIHGGVVLKGEDNQDEITADASIPGQPGQPGQPYSEEEKTQDGFILVDGVVIGTISGTADPTAEENRSNAQSSYHKTLQHRFVHLQRTLRVSPPAAAISKLDDTHPITFPYHIKKARLEWRRVISTSDPQMVQLACMDMETVLNVLRLIGDVIFECIRGEDVTKIRRAGAWAWGLLGRCRDVGELSSEEVGELRYIGRQAVSALVKLNKLEAKDLEDESMASEPEDNKPSNEPGLPAETTETATMLDNSIDDIVDPPIPIPTTESLLPLGDTETTDDLEAAKLRLQSRLQESVDREDQELRADMAVRRRRNTSSPLVDDEEEEQGELEDGQDEDIAPEDPTSQNTPQNRDSQSRALLDMIITVVGEFYGQKDLLLQRDIWQ</sequence>
<dbReference type="Gene3D" id="1.20.58.1070">
    <property type="match status" value="1"/>
</dbReference>
<dbReference type="InterPro" id="IPR035426">
    <property type="entry name" value="Gemin2/Brr1"/>
</dbReference>
<feature type="compositionally biased region" description="Low complexity" evidence="2">
    <location>
        <begin position="171"/>
        <end position="180"/>
    </location>
</feature>
<accession>A0A0U1LQT7</accession>
<comment type="similarity">
    <text evidence="1">Belongs to the gemin-2 family.</text>
</comment>
<evidence type="ECO:0000256" key="1">
    <source>
        <dbReference type="ARBA" id="ARBA00025758"/>
    </source>
</evidence>
<dbReference type="AlphaFoldDB" id="A0A0U1LQT7"/>
<feature type="region of interest" description="Disordered" evidence="2">
    <location>
        <begin position="165"/>
        <end position="184"/>
    </location>
</feature>
<dbReference type="GO" id="GO:0000387">
    <property type="term" value="P:spliceosomal snRNP assembly"/>
    <property type="evidence" value="ECO:0007669"/>
    <property type="project" value="InterPro"/>
</dbReference>
<feature type="region of interest" description="Disordered" evidence="2">
    <location>
        <begin position="397"/>
        <end position="418"/>
    </location>
</feature>
<organism evidence="3 4">
    <name type="scientific">Talaromyces islandicus</name>
    <name type="common">Penicillium islandicum</name>
    <dbReference type="NCBI Taxonomy" id="28573"/>
    <lineage>
        <taxon>Eukaryota</taxon>
        <taxon>Fungi</taxon>
        <taxon>Dikarya</taxon>
        <taxon>Ascomycota</taxon>
        <taxon>Pezizomycotina</taxon>
        <taxon>Eurotiomycetes</taxon>
        <taxon>Eurotiomycetidae</taxon>
        <taxon>Eurotiales</taxon>
        <taxon>Trichocomaceae</taxon>
        <taxon>Talaromyces</taxon>
        <taxon>Talaromyces sect. Islandici</taxon>
    </lineage>
</organism>
<feature type="compositionally biased region" description="Basic and acidic residues" evidence="2">
    <location>
        <begin position="46"/>
        <end position="59"/>
    </location>
</feature>
<feature type="region of interest" description="Disordered" evidence="2">
    <location>
        <begin position="436"/>
        <end position="499"/>
    </location>
</feature>
<reference evidence="3 4" key="1">
    <citation type="submission" date="2015-04" db="EMBL/GenBank/DDBJ databases">
        <authorList>
            <person name="Syromyatnikov M.Y."/>
            <person name="Popov V.N."/>
        </authorList>
    </citation>
    <scope>NUCLEOTIDE SEQUENCE [LARGE SCALE GENOMIC DNA]</scope>
    <source>
        <strain evidence="3">WF-38-12</strain>
    </source>
</reference>
<dbReference type="OMA" id="HQNSGID"/>
<dbReference type="EMBL" id="CVMT01000002">
    <property type="protein sequence ID" value="CRG85757.1"/>
    <property type="molecule type" value="Genomic_DNA"/>
</dbReference>
<feature type="region of interest" description="Disordered" evidence="2">
    <location>
        <begin position="1"/>
        <end position="105"/>
    </location>
</feature>
<evidence type="ECO:0000313" key="4">
    <source>
        <dbReference type="Proteomes" id="UP000054383"/>
    </source>
</evidence>
<name>A0A0U1LQT7_TALIS</name>
<gene>
    <name evidence="3" type="ORF">PISL3812_02776</name>
</gene>
<feature type="compositionally biased region" description="Acidic residues" evidence="2">
    <location>
        <begin position="362"/>
        <end position="371"/>
    </location>
</feature>
<dbReference type="PANTHER" id="PTHR12794:SF0">
    <property type="entry name" value="GEM-ASSOCIATED PROTEIN 2"/>
    <property type="match status" value="1"/>
</dbReference>
<dbReference type="PANTHER" id="PTHR12794">
    <property type="entry name" value="GEMIN2"/>
    <property type="match status" value="1"/>
</dbReference>
<keyword evidence="4" id="KW-1185">Reference proteome</keyword>
<dbReference type="STRING" id="28573.A0A0U1LQT7"/>
<dbReference type="GO" id="GO:0032797">
    <property type="term" value="C:SMN complex"/>
    <property type="evidence" value="ECO:0007669"/>
    <property type="project" value="TreeGrafter"/>
</dbReference>
<feature type="compositionally biased region" description="Basic and acidic residues" evidence="2">
    <location>
        <begin position="438"/>
        <end position="453"/>
    </location>
</feature>
<feature type="compositionally biased region" description="Low complexity" evidence="2">
    <location>
        <begin position="75"/>
        <end position="90"/>
    </location>
</feature>